<sequence length="223" mass="23602">MIAFSTSGSIQAATIGAAASPRGTLISFDIPSQPLASALDRYGDATGREVFYDAVLAAGRKSASVSGMLTPELALRALLAETGLSARFLADDTFVLLPTAEVERQPVVDAAPQAVRQRYYARIQFALRDAFCRSGAQPGRYRVVAVLWIGASGDLQRSQRLGSTGVSDIDRRIDATLRDVRPGEPPPSGFTQPVLIMIVPQQQGVTMGCGLDAASQPAARARP</sequence>
<keyword evidence="3" id="KW-0998">Cell outer membrane</keyword>
<protein>
    <recommendedName>
        <fullName evidence="4">Secretin/TonB short N-terminal domain-containing protein</fullName>
    </recommendedName>
</protein>
<dbReference type="AlphaFoldDB" id="A0A2S6MWH2"/>
<reference evidence="5 6" key="1">
    <citation type="journal article" date="2018" name="Arch. Microbiol.">
        <title>New insights into the metabolic potential of the phototrophic purple bacterium Rhodopila globiformis DSM 161(T) from its draft genome sequence and evidence for a vanadium-dependent nitrogenase.</title>
        <authorList>
            <person name="Imhoff J.F."/>
            <person name="Rahn T."/>
            <person name="Kunzel S."/>
            <person name="Neulinger S.C."/>
        </authorList>
    </citation>
    <scope>NUCLEOTIDE SEQUENCE [LARGE SCALE GENOMIC DNA]</scope>
    <source>
        <strain evidence="5 6">DSM 16996</strain>
    </source>
</reference>
<dbReference type="EMBL" id="NHSJ01000131">
    <property type="protein sequence ID" value="PPQ26707.1"/>
    <property type="molecule type" value="Genomic_DNA"/>
</dbReference>
<evidence type="ECO:0000313" key="5">
    <source>
        <dbReference type="EMBL" id="PPQ26707.1"/>
    </source>
</evidence>
<gene>
    <name evidence="5" type="ORF">CCR94_21565</name>
</gene>
<proteinExistence type="predicted"/>
<feature type="domain" description="Secretin/TonB short N-terminal" evidence="4">
    <location>
        <begin position="48"/>
        <end position="99"/>
    </location>
</feature>
<organism evidence="5 6">
    <name type="scientific">Rhodoblastus sphagnicola</name>
    <dbReference type="NCBI Taxonomy" id="333368"/>
    <lineage>
        <taxon>Bacteria</taxon>
        <taxon>Pseudomonadati</taxon>
        <taxon>Pseudomonadota</taxon>
        <taxon>Alphaproteobacteria</taxon>
        <taxon>Hyphomicrobiales</taxon>
        <taxon>Rhodoblastaceae</taxon>
        <taxon>Rhodoblastus</taxon>
    </lineage>
</organism>
<dbReference type="InterPro" id="IPR011662">
    <property type="entry name" value="Secretin/TonB_short_N"/>
</dbReference>
<dbReference type="SUPFAM" id="SSF74653">
    <property type="entry name" value="TolA/TonB C-terminal domain"/>
    <property type="match status" value="1"/>
</dbReference>
<dbReference type="Pfam" id="PF07660">
    <property type="entry name" value="STN"/>
    <property type="match status" value="1"/>
</dbReference>
<accession>A0A2S6MWH2</accession>
<dbReference type="Proteomes" id="UP000239089">
    <property type="component" value="Unassembled WGS sequence"/>
</dbReference>
<evidence type="ECO:0000256" key="1">
    <source>
        <dbReference type="ARBA" id="ARBA00022448"/>
    </source>
</evidence>
<keyword evidence="6" id="KW-1185">Reference proteome</keyword>
<dbReference type="SMART" id="SM00965">
    <property type="entry name" value="STN"/>
    <property type="match status" value="1"/>
</dbReference>
<evidence type="ECO:0000256" key="2">
    <source>
        <dbReference type="ARBA" id="ARBA00023136"/>
    </source>
</evidence>
<dbReference type="GO" id="GO:0019867">
    <property type="term" value="C:outer membrane"/>
    <property type="evidence" value="ECO:0007669"/>
    <property type="project" value="InterPro"/>
</dbReference>
<evidence type="ECO:0000313" key="6">
    <source>
        <dbReference type="Proteomes" id="UP000239089"/>
    </source>
</evidence>
<name>A0A2S6MWH2_9HYPH</name>
<evidence type="ECO:0000259" key="4">
    <source>
        <dbReference type="SMART" id="SM00965"/>
    </source>
</evidence>
<dbReference type="Gene3D" id="3.55.50.30">
    <property type="match status" value="1"/>
</dbReference>
<keyword evidence="1" id="KW-0813">Transport</keyword>
<keyword evidence="2" id="KW-0472">Membrane</keyword>
<evidence type="ECO:0000256" key="3">
    <source>
        <dbReference type="ARBA" id="ARBA00023237"/>
    </source>
</evidence>
<comment type="caution">
    <text evidence="5">The sequence shown here is derived from an EMBL/GenBank/DDBJ whole genome shotgun (WGS) entry which is preliminary data.</text>
</comment>